<accession>A0A938Y7F2</accession>
<evidence type="ECO:0000313" key="4">
    <source>
        <dbReference type="EMBL" id="MBM9467205.1"/>
    </source>
</evidence>
<gene>
    <name evidence="4" type="ORF">JL106_07925</name>
</gene>
<evidence type="ECO:0000259" key="3">
    <source>
        <dbReference type="Pfam" id="PF13462"/>
    </source>
</evidence>
<feature type="region of interest" description="Disordered" evidence="1">
    <location>
        <begin position="1"/>
        <end position="43"/>
    </location>
</feature>
<dbReference type="SUPFAM" id="SSF52833">
    <property type="entry name" value="Thioredoxin-like"/>
    <property type="match status" value="1"/>
</dbReference>
<keyword evidence="2" id="KW-0812">Transmembrane</keyword>
<proteinExistence type="predicted"/>
<name>A0A938Y7F2_9ACTN</name>
<reference evidence="4" key="1">
    <citation type="submission" date="2021-01" db="EMBL/GenBank/DDBJ databases">
        <title>YIM 132084 draft genome.</title>
        <authorList>
            <person name="An D."/>
        </authorList>
    </citation>
    <scope>NUCLEOTIDE SEQUENCE</scope>
    <source>
        <strain evidence="4">YIM 132084</strain>
    </source>
</reference>
<sequence length="282" mass="29007">MSRREDHVAKSSQPPSGQQPGDPDPADGPDGAQPGRVSVAAERSGRNRTQGIVLLVVVIVMVVVIVVGVFLYRSGTQVQNDGYGRATTTTATVQDGAITVAAPGAAGNPDVPVLDVYEDGLCPICADFEEQYGQQLAQALDEGRVVVRYHLLTFMDGQSASGSYSTRAAAAMTCVAEEAGAEPGVFDTFHAALFADDTQPDEGGATDLTDRQLADLASGAGAGAAADCITSGSQVPAASAAAESGRVALQAATQRVATPTVLRDGQDVPWYNSTSWLPDLLG</sequence>
<feature type="domain" description="Thioredoxin-like fold" evidence="3">
    <location>
        <begin position="106"/>
        <end position="270"/>
    </location>
</feature>
<dbReference type="Gene3D" id="3.40.30.10">
    <property type="entry name" value="Glutaredoxin"/>
    <property type="match status" value="1"/>
</dbReference>
<keyword evidence="2" id="KW-0472">Membrane</keyword>
<evidence type="ECO:0000256" key="1">
    <source>
        <dbReference type="SAM" id="MobiDB-lite"/>
    </source>
</evidence>
<dbReference type="Proteomes" id="UP000663792">
    <property type="component" value="Unassembled WGS sequence"/>
</dbReference>
<dbReference type="EMBL" id="JAERWK010000010">
    <property type="protein sequence ID" value="MBM9467205.1"/>
    <property type="molecule type" value="Genomic_DNA"/>
</dbReference>
<feature type="transmembrane region" description="Helical" evidence="2">
    <location>
        <begin position="52"/>
        <end position="72"/>
    </location>
</feature>
<dbReference type="Pfam" id="PF13462">
    <property type="entry name" value="Thioredoxin_4"/>
    <property type="match status" value="1"/>
</dbReference>
<comment type="caution">
    <text evidence="4">The sequence shown here is derived from an EMBL/GenBank/DDBJ whole genome shotgun (WGS) entry which is preliminary data.</text>
</comment>
<dbReference type="InterPro" id="IPR012336">
    <property type="entry name" value="Thioredoxin-like_fold"/>
</dbReference>
<dbReference type="RefSeq" id="WP_205260163.1">
    <property type="nucleotide sequence ID" value="NZ_JAERWK010000010.1"/>
</dbReference>
<keyword evidence="5" id="KW-1185">Reference proteome</keyword>
<organism evidence="4 5">
    <name type="scientific">Nakamurella leprariae</name>
    <dbReference type="NCBI Taxonomy" id="2803911"/>
    <lineage>
        <taxon>Bacteria</taxon>
        <taxon>Bacillati</taxon>
        <taxon>Actinomycetota</taxon>
        <taxon>Actinomycetes</taxon>
        <taxon>Nakamurellales</taxon>
        <taxon>Nakamurellaceae</taxon>
        <taxon>Nakamurella</taxon>
    </lineage>
</organism>
<dbReference type="InterPro" id="IPR036249">
    <property type="entry name" value="Thioredoxin-like_sf"/>
</dbReference>
<feature type="compositionally biased region" description="Low complexity" evidence="1">
    <location>
        <begin position="11"/>
        <end position="21"/>
    </location>
</feature>
<dbReference type="AlphaFoldDB" id="A0A938Y7F2"/>
<keyword evidence="2" id="KW-1133">Transmembrane helix</keyword>
<evidence type="ECO:0000313" key="5">
    <source>
        <dbReference type="Proteomes" id="UP000663792"/>
    </source>
</evidence>
<protein>
    <submittedName>
        <fullName evidence="4">Thioredoxin domain-containing protein</fullName>
    </submittedName>
</protein>
<evidence type="ECO:0000256" key="2">
    <source>
        <dbReference type="SAM" id="Phobius"/>
    </source>
</evidence>